<dbReference type="Pfam" id="PF01734">
    <property type="entry name" value="Patatin"/>
    <property type="match status" value="1"/>
</dbReference>
<proteinExistence type="predicted"/>
<evidence type="ECO:0000256" key="3">
    <source>
        <dbReference type="ARBA" id="ARBA00023098"/>
    </source>
</evidence>
<evidence type="ECO:0000259" key="5">
    <source>
        <dbReference type="PROSITE" id="PS51635"/>
    </source>
</evidence>
<dbReference type="GO" id="GO:0016042">
    <property type="term" value="P:lipid catabolic process"/>
    <property type="evidence" value="ECO:0007669"/>
    <property type="project" value="UniProtKB-UniRule"/>
</dbReference>
<keyword evidence="3 4" id="KW-0443">Lipid metabolism</keyword>
<dbReference type="GO" id="GO:0016787">
    <property type="term" value="F:hydrolase activity"/>
    <property type="evidence" value="ECO:0007669"/>
    <property type="project" value="UniProtKB-UniRule"/>
</dbReference>
<dbReference type="RefSeq" id="WP_179529992.1">
    <property type="nucleotide sequence ID" value="NZ_BAAAPP010000002.1"/>
</dbReference>
<evidence type="ECO:0000313" key="7">
    <source>
        <dbReference type="Proteomes" id="UP000537326"/>
    </source>
</evidence>
<keyword evidence="7" id="KW-1185">Reference proteome</keyword>
<reference evidence="6 7" key="1">
    <citation type="submission" date="2020-07" db="EMBL/GenBank/DDBJ databases">
        <title>Sequencing the genomes of 1000 actinobacteria strains.</title>
        <authorList>
            <person name="Klenk H.-P."/>
        </authorList>
    </citation>
    <scope>NUCLEOTIDE SEQUENCE [LARGE SCALE GENOMIC DNA]</scope>
    <source>
        <strain evidence="6 7">DSM 18248</strain>
    </source>
</reference>
<dbReference type="PANTHER" id="PTHR14226">
    <property type="entry name" value="NEUROPATHY TARGET ESTERASE/SWISS CHEESE D.MELANOGASTER"/>
    <property type="match status" value="1"/>
</dbReference>
<keyword evidence="2 4" id="KW-0442">Lipid degradation</keyword>
<dbReference type="EMBL" id="JACBZI010000001">
    <property type="protein sequence ID" value="NYI08946.1"/>
    <property type="molecule type" value="Genomic_DNA"/>
</dbReference>
<organism evidence="6 7">
    <name type="scientific">Nocardioides marinus</name>
    <dbReference type="NCBI Taxonomy" id="374514"/>
    <lineage>
        <taxon>Bacteria</taxon>
        <taxon>Bacillati</taxon>
        <taxon>Actinomycetota</taxon>
        <taxon>Actinomycetes</taxon>
        <taxon>Propionibacteriales</taxon>
        <taxon>Nocardioidaceae</taxon>
        <taxon>Nocardioides</taxon>
    </lineage>
</organism>
<dbReference type="Gene3D" id="3.40.1090.10">
    <property type="entry name" value="Cytosolic phospholipase A2 catalytic domain"/>
    <property type="match status" value="2"/>
</dbReference>
<evidence type="ECO:0000313" key="6">
    <source>
        <dbReference type="EMBL" id="NYI08946.1"/>
    </source>
</evidence>
<comment type="caution">
    <text evidence="4">Lacks conserved residue(s) required for the propagation of feature annotation.</text>
</comment>
<evidence type="ECO:0000256" key="1">
    <source>
        <dbReference type="ARBA" id="ARBA00022801"/>
    </source>
</evidence>
<feature type="active site" description="Nucleophile" evidence="4">
    <location>
        <position position="44"/>
    </location>
</feature>
<evidence type="ECO:0000256" key="2">
    <source>
        <dbReference type="ARBA" id="ARBA00022963"/>
    </source>
</evidence>
<dbReference type="InterPro" id="IPR016035">
    <property type="entry name" value="Acyl_Trfase/lysoPLipase"/>
</dbReference>
<feature type="active site" description="Proton acceptor" evidence="4">
    <location>
        <position position="175"/>
    </location>
</feature>
<sequence>MQELMGTRDVLVLSGGASRGAVQVGMMRALVEAGVRPAAYVGTSVGALNAAFLAGSEPDDLPARVEELGRHWAGITTRDVFPGSHWTRIGHVVRHPASLYSSSGLQTLVRTWAQHERLEDLPTPLRVVTTRLETSEAVYHDAGDLHTLLMASTALPSIFDPIRLTGPDGPETHVDGGIADLVPVAGAPSLAPTRVFVLDASVPARLRRVRTPIDVLLASLAVSMRVRPGVDLPGVEVVHLTAPDLGIRMHDFSRTAAHVAMGHEAATAALSARAATPAAA</sequence>
<dbReference type="InterPro" id="IPR050301">
    <property type="entry name" value="NTE"/>
</dbReference>
<evidence type="ECO:0000256" key="4">
    <source>
        <dbReference type="PROSITE-ProRule" id="PRU01161"/>
    </source>
</evidence>
<feature type="domain" description="PNPLA" evidence="5">
    <location>
        <begin position="11"/>
        <end position="188"/>
    </location>
</feature>
<comment type="caution">
    <text evidence="6">The sequence shown here is derived from an EMBL/GenBank/DDBJ whole genome shotgun (WGS) entry which is preliminary data.</text>
</comment>
<dbReference type="PROSITE" id="PS51635">
    <property type="entry name" value="PNPLA"/>
    <property type="match status" value="1"/>
</dbReference>
<gene>
    <name evidence="6" type="ORF">BKA05_000461</name>
</gene>
<keyword evidence="1 4" id="KW-0378">Hydrolase</keyword>
<dbReference type="Proteomes" id="UP000537326">
    <property type="component" value="Unassembled WGS sequence"/>
</dbReference>
<dbReference type="PANTHER" id="PTHR14226:SF57">
    <property type="entry name" value="BLR7027 PROTEIN"/>
    <property type="match status" value="1"/>
</dbReference>
<feature type="short sequence motif" description="DGA/G" evidence="4">
    <location>
        <begin position="175"/>
        <end position="177"/>
    </location>
</feature>
<name>A0A7Y9YB57_9ACTN</name>
<dbReference type="AlphaFoldDB" id="A0A7Y9YB57"/>
<protein>
    <submittedName>
        <fullName evidence="6">NTE family protein</fullName>
    </submittedName>
</protein>
<feature type="short sequence motif" description="GXSXG" evidence="4">
    <location>
        <begin position="42"/>
        <end position="46"/>
    </location>
</feature>
<dbReference type="InterPro" id="IPR002641">
    <property type="entry name" value="PNPLA_dom"/>
</dbReference>
<accession>A0A7Y9YB57</accession>
<dbReference type="SUPFAM" id="SSF52151">
    <property type="entry name" value="FabD/lysophospholipase-like"/>
    <property type="match status" value="1"/>
</dbReference>